<proteinExistence type="predicted"/>
<organism evidence="3 4">
    <name type="scientific">Paraglaciecola arctica BSs20135</name>
    <dbReference type="NCBI Taxonomy" id="493475"/>
    <lineage>
        <taxon>Bacteria</taxon>
        <taxon>Pseudomonadati</taxon>
        <taxon>Pseudomonadota</taxon>
        <taxon>Gammaproteobacteria</taxon>
        <taxon>Alteromonadales</taxon>
        <taxon>Alteromonadaceae</taxon>
        <taxon>Paraglaciecola</taxon>
    </lineage>
</organism>
<evidence type="ECO:0000256" key="1">
    <source>
        <dbReference type="SAM" id="SignalP"/>
    </source>
</evidence>
<accession>K6Y0R7</accession>
<dbReference type="OrthoDB" id="6275778at2"/>
<name>K6Y0R7_9ALTE</name>
<dbReference type="EMBL" id="BAEO01000007">
    <property type="protein sequence ID" value="GAC17511.1"/>
    <property type="molecule type" value="Genomic_DNA"/>
</dbReference>
<dbReference type="Pfam" id="PF07589">
    <property type="entry name" value="PEP-CTERM"/>
    <property type="match status" value="1"/>
</dbReference>
<dbReference type="NCBIfam" id="TIGR02595">
    <property type="entry name" value="PEP_CTERM"/>
    <property type="match status" value="1"/>
</dbReference>
<comment type="caution">
    <text evidence="3">The sequence shown here is derived from an EMBL/GenBank/DDBJ whole genome shotgun (WGS) entry which is preliminary data.</text>
</comment>
<evidence type="ECO:0000313" key="4">
    <source>
        <dbReference type="Proteomes" id="UP000006327"/>
    </source>
</evidence>
<protein>
    <recommendedName>
        <fullName evidence="2">Ice-binding protein C-terminal domain-containing protein</fullName>
    </recommendedName>
</protein>
<feature type="domain" description="Ice-binding protein C-terminal" evidence="2">
    <location>
        <begin position="183"/>
        <end position="204"/>
    </location>
</feature>
<dbReference type="Proteomes" id="UP000006327">
    <property type="component" value="Unassembled WGS sequence"/>
</dbReference>
<dbReference type="RefSeq" id="WP_007616364.1">
    <property type="nucleotide sequence ID" value="NZ_BAEO01000007.1"/>
</dbReference>
<feature type="signal peptide" evidence="1">
    <location>
        <begin position="1"/>
        <end position="18"/>
    </location>
</feature>
<dbReference type="AlphaFoldDB" id="K6Y0R7"/>
<evidence type="ECO:0000313" key="3">
    <source>
        <dbReference type="EMBL" id="GAC17511.1"/>
    </source>
</evidence>
<keyword evidence="4" id="KW-1185">Reference proteome</keyword>
<dbReference type="InterPro" id="IPR013424">
    <property type="entry name" value="Ice-binding_C"/>
</dbReference>
<reference evidence="3 4" key="1">
    <citation type="journal article" date="2017" name="Antonie Van Leeuwenhoek">
        <title>Rhizobium rhizosphaerae sp. nov., a novel species isolated from rice rhizosphere.</title>
        <authorList>
            <person name="Zhao J.J."/>
            <person name="Zhang J."/>
            <person name="Zhang R.J."/>
            <person name="Zhang C.W."/>
            <person name="Yin H.Q."/>
            <person name="Zhang X.X."/>
        </authorList>
    </citation>
    <scope>NUCLEOTIDE SEQUENCE [LARGE SCALE GENOMIC DNA]</scope>
    <source>
        <strain evidence="3 4">BSs20135</strain>
    </source>
</reference>
<gene>
    <name evidence="3" type="ORF">GARC_0530</name>
</gene>
<feature type="chain" id="PRO_5003900737" description="Ice-binding protein C-terminal domain-containing protein" evidence="1">
    <location>
        <begin position="19"/>
        <end position="207"/>
    </location>
</feature>
<keyword evidence="1" id="KW-0732">Signal</keyword>
<sequence length="207" mass="21888">MKKLIVICLGLFITSANATLIDFESTTNPSSCNIGFGGTVDGFTLSNRSGPGAGVSSGGFNNTSTCFFTTPTANSGDKFMLNAPDSFAEFTRDVGNFSLNSLFVHADARLGDATVLFQGLDGVGGNVLYSLSVDITASWQQVVFAGWDNVKTFSWNSVSPNDSAIAIDDFDFGEALIVDTPEVSEPASVLLMALGLFGLVMRRKYSV</sequence>
<evidence type="ECO:0000259" key="2">
    <source>
        <dbReference type="Pfam" id="PF07589"/>
    </source>
</evidence>